<dbReference type="AlphaFoldDB" id="G9NVD3"/>
<dbReference type="GO" id="GO:0000981">
    <property type="term" value="F:DNA-binding transcription factor activity, RNA polymerase II-specific"/>
    <property type="evidence" value="ECO:0007669"/>
    <property type="project" value="InterPro"/>
</dbReference>
<dbReference type="GO" id="GO:0008270">
    <property type="term" value="F:zinc ion binding"/>
    <property type="evidence" value="ECO:0007669"/>
    <property type="project" value="InterPro"/>
</dbReference>
<dbReference type="Pfam" id="PF00172">
    <property type="entry name" value="Zn_clus"/>
    <property type="match status" value="1"/>
</dbReference>
<evidence type="ECO:0000256" key="1">
    <source>
        <dbReference type="ARBA" id="ARBA00022723"/>
    </source>
</evidence>
<dbReference type="Proteomes" id="UP000005426">
    <property type="component" value="Unassembled WGS sequence"/>
</dbReference>
<evidence type="ECO:0000313" key="4">
    <source>
        <dbReference type="EMBL" id="EHK44954.1"/>
    </source>
</evidence>
<dbReference type="eggNOG" id="ENOG502SJUN">
    <property type="taxonomic scope" value="Eukaryota"/>
</dbReference>
<dbReference type="OrthoDB" id="426882at2759"/>
<keyword evidence="1" id="KW-0479">Metal-binding</keyword>
<organism evidence="4 5">
    <name type="scientific">Hypocrea atroviridis (strain ATCC 20476 / IMI 206040)</name>
    <name type="common">Trichoderma atroviride</name>
    <dbReference type="NCBI Taxonomy" id="452589"/>
    <lineage>
        <taxon>Eukaryota</taxon>
        <taxon>Fungi</taxon>
        <taxon>Dikarya</taxon>
        <taxon>Ascomycota</taxon>
        <taxon>Pezizomycotina</taxon>
        <taxon>Sordariomycetes</taxon>
        <taxon>Hypocreomycetidae</taxon>
        <taxon>Hypocreales</taxon>
        <taxon>Hypocreaceae</taxon>
        <taxon>Trichoderma</taxon>
    </lineage>
</organism>
<dbReference type="InterPro" id="IPR001138">
    <property type="entry name" value="Zn2Cys6_DnaBD"/>
</dbReference>
<evidence type="ECO:0000259" key="3">
    <source>
        <dbReference type="PROSITE" id="PS50048"/>
    </source>
</evidence>
<dbReference type="PANTHER" id="PTHR47256">
    <property type="entry name" value="ZN(II)2CYS6 TRANSCRIPTION FACTOR (EUROFUNG)-RELATED"/>
    <property type="match status" value="1"/>
</dbReference>
<dbReference type="OMA" id="QFRIIMN"/>
<dbReference type="GO" id="GO:0006351">
    <property type="term" value="P:DNA-templated transcription"/>
    <property type="evidence" value="ECO:0007669"/>
    <property type="project" value="InterPro"/>
</dbReference>
<dbReference type="STRING" id="452589.G9NVD3"/>
<accession>G9NVD3</accession>
<dbReference type="HOGENOM" id="CLU_007003_1_0_1"/>
<comment type="caution">
    <text evidence="4">The sequence shown here is derived from an EMBL/GenBank/DDBJ whole genome shotgun (WGS) entry which is preliminary data.</text>
</comment>
<sequence>MVVAACTACRKQKAKCSGERPSCRRCIQRRIECQWTTKPGETSAQALKRGYQDIRNYKSPHEELFELIGTLSDGEAPHVFRIIRSGADITTILNHIKVGNVLVQMAVVPETRLRYVLPYRSEMPAAFIINNPYMESKIYEAASLYSNPSQFTAFNHGDSLDSDEYQNLYVKPFHSAEMIDAPLANAKPSLWTAVCKDDVLMRDILSVWFRCEHHLTSAVQKDYFLEDMVAKQKDFCSSLLVNIVLAYSCVCYQKFADRAEYWNPKTLGYAFAAEAKRLWELESAIPRLTTIQASMIFNVFYNICGLDEIGKSYRIHAIELAEEIRLFDSPLDEQTEDPRTIRLQKGKEFLAWSLFNWETLSSFSFMTPPRLKKPPIYPLPNPSEDALWYGEVWLKYPLSRSLIPSNFGQMYKAKSQLRVIMNEYCQTAYIEKQESQMTLDIADELLRKLKNWFRGLPASLLPKTIALPGQLQLHMHYHHLVLAIFEPLLQISTGQELRIRELIADAKKYLQTLVRLYYIRHGYDSMDLFIIIPLMLIASDCVEAVNDQTPTDQLELLRSTLILAATGLYNQRRNHYLAEALFRVVYGRMRRPEIALLKDSMKMDEREWDERQGMAQAVRSHWPVSIVRKKEDRDANVLANLVKNYAHLNVEKGSKEGE</sequence>
<reference evidence="4 5" key="1">
    <citation type="journal article" date="2011" name="Genome Biol.">
        <title>Comparative genome sequence analysis underscores mycoparasitism as the ancestral life style of Trichoderma.</title>
        <authorList>
            <person name="Kubicek C.P."/>
            <person name="Herrera-Estrella A."/>
            <person name="Seidl-Seiboth V."/>
            <person name="Martinez D.A."/>
            <person name="Druzhinina I.S."/>
            <person name="Thon M."/>
            <person name="Zeilinger S."/>
            <person name="Casas-Flores S."/>
            <person name="Horwitz B.A."/>
            <person name="Mukherjee P.K."/>
            <person name="Mukherjee M."/>
            <person name="Kredics L."/>
            <person name="Alcaraz L.D."/>
            <person name="Aerts A."/>
            <person name="Antal Z."/>
            <person name="Atanasova L."/>
            <person name="Cervantes-Badillo M.G."/>
            <person name="Challacombe J."/>
            <person name="Chertkov O."/>
            <person name="McCluskey K."/>
            <person name="Coulpier F."/>
            <person name="Deshpande N."/>
            <person name="von Doehren H."/>
            <person name="Ebbole D.J."/>
            <person name="Esquivel-Naranjo E.U."/>
            <person name="Fekete E."/>
            <person name="Flipphi M."/>
            <person name="Glaser F."/>
            <person name="Gomez-Rodriguez E.Y."/>
            <person name="Gruber S."/>
            <person name="Han C."/>
            <person name="Henrissat B."/>
            <person name="Hermosa R."/>
            <person name="Hernandez-Onate M."/>
            <person name="Karaffa L."/>
            <person name="Kosti I."/>
            <person name="Le Crom S."/>
            <person name="Lindquist E."/>
            <person name="Lucas S."/>
            <person name="Luebeck M."/>
            <person name="Luebeck P.S."/>
            <person name="Margeot A."/>
            <person name="Metz B."/>
            <person name="Misra M."/>
            <person name="Nevalainen H."/>
            <person name="Omann M."/>
            <person name="Packer N."/>
            <person name="Perrone G."/>
            <person name="Uresti-Rivera E.E."/>
            <person name="Salamov A."/>
            <person name="Schmoll M."/>
            <person name="Seiboth B."/>
            <person name="Shapiro H."/>
            <person name="Sukno S."/>
            <person name="Tamayo-Ramos J.A."/>
            <person name="Tisch D."/>
            <person name="Wiest A."/>
            <person name="Wilkinson H.H."/>
            <person name="Zhang M."/>
            <person name="Coutinho P.M."/>
            <person name="Kenerley C.M."/>
            <person name="Monte E."/>
            <person name="Baker S.E."/>
            <person name="Grigoriev I.V."/>
        </authorList>
    </citation>
    <scope>NUCLEOTIDE SEQUENCE [LARGE SCALE GENOMIC DNA]</scope>
    <source>
        <strain evidence="5">ATCC 20476 / IMI 206040</strain>
    </source>
</reference>
<name>G9NVD3_HYPAI</name>
<dbReference type="InterPro" id="IPR036864">
    <property type="entry name" value="Zn2-C6_fun-type_DNA-bd_sf"/>
</dbReference>
<dbReference type="PROSITE" id="PS00463">
    <property type="entry name" value="ZN2_CY6_FUNGAL_1"/>
    <property type="match status" value="1"/>
</dbReference>
<dbReference type="Pfam" id="PF04082">
    <property type="entry name" value="Fungal_trans"/>
    <property type="match status" value="1"/>
</dbReference>
<proteinExistence type="predicted"/>
<dbReference type="Gene3D" id="4.10.240.10">
    <property type="entry name" value="Zn(2)-C6 fungal-type DNA-binding domain"/>
    <property type="match status" value="1"/>
</dbReference>
<dbReference type="CDD" id="cd00067">
    <property type="entry name" value="GAL4"/>
    <property type="match status" value="1"/>
</dbReference>
<dbReference type="SMART" id="SM00066">
    <property type="entry name" value="GAL4"/>
    <property type="match status" value="1"/>
</dbReference>
<feature type="domain" description="Zn(2)-C6 fungal-type" evidence="3">
    <location>
        <begin position="5"/>
        <end position="35"/>
    </location>
</feature>
<keyword evidence="5" id="KW-1185">Reference proteome</keyword>
<keyword evidence="2" id="KW-0539">Nucleus</keyword>
<dbReference type="GO" id="GO:0003677">
    <property type="term" value="F:DNA binding"/>
    <property type="evidence" value="ECO:0007669"/>
    <property type="project" value="InterPro"/>
</dbReference>
<dbReference type="EMBL" id="ABDG02000024">
    <property type="protein sequence ID" value="EHK44954.1"/>
    <property type="molecule type" value="Genomic_DNA"/>
</dbReference>
<dbReference type="CDD" id="cd12148">
    <property type="entry name" value="fungal_TF_MHR"/>
    <property type="match status" value="1"/>
</dbReference>
<evidence type="ECO:0000313" key="5">
    <source>
        <dbReference type="Proteomes" id="UP000005426"/>
    </source>
</evidence>
<gene>
    <name evidence="4" type="ORF">TRIATDRAFT_139368</name>
</gene>
<dbReference type="PANTHER" id="PTHR47256:SF1">
    <property type="entry name" value="ZN(II)2CYS6 TRANSCRIPTION FACTOR (EUROFUNG)"/>
    <property type="match status" value="1"/>
</dbReference>
<dbReference type="InterPro" id="IPR007219">
    <property type="entry name" value="XnlR_reg_dom"/>
</dbReference>
<dbReference type="InterPro" id="IPR053187">
    <property type="entry name" value="Notoamide_regulator"/>
</dbReference>
<evidence type="ECO:0000256" key="2">
    <source>
        <dbReference type="ARBA" id="ARBA00023242"/>
    </source>
</evidence>
<dbReference type="PROSITE" id="PS50048">
    <property type="entry name" value="ZN2_CY6_FUNGAL_2"/>
    <property type="match status" value="1"/>
</dbReference>
<protein>
    <recommendedName>
        <fullName evidence="3">Zn(2)-C6 fungal-type domain-containing protein</fullName>
    </recommendedName>
</protein>
<dbReference type="SUPFAM" id="SSF57701">
    <property type="entry name" value="Zn2/Cys6 DNA-binding domain"/>
    <property type="match status" value="1"/>
</dbReference>